<name>A0A3N4JEZ7_9PEZI</name>
<evidence type="ECO:0000313" key="6">
    <source>
        <dbReference type="Proteomes" id="UP000276215"/>
    </source>
</evidence>
<feature type="domain" description="Nephrocystin 3-like N-terminal" evidence="4">
    <location>
        <begin position="53"/>
        <end position="114"/>
    </location>
</feature>
<dbReference type="SUPFAM" id="SSF52540">
    <property type="entry name" value="P-loop containing nucleoside triphosphate hydrolases"/>
    <property type="match status" value="1"/>
</dbReference>
<dbReference type="OrthoDB" id="5418336at2759"/>
<keyword evidence="2" id="KW-0040">ANK repeat</keyword>
<evidence type="ECO:0000259" key="4">
    <source>
        <dbReference type="Pfam" id="PF24883"/>
    </source>
</evidence>
<dbReference type="InterPro" id="IPR036770">
    <property type="entry name" value="Ankyrin_rpt-contain_sf"/>
</dbReference>
<dbReference type="PANTHER" id="PTHR10039:SF16">
    <property type="entry name" value="GPI INOSITOL-DEACYLASE"/>
    <property type="match status" value="1"/>
</dbReference>
<feature type="repeat" description="ANK" evidence="2">
    <location>
        <begin position="613"/>
        <end position="636"/>
    </location>
</feature>
<dbReference type="SMART" id="SM00248">
    <property type="entry name" value="ANK"/>
    <property type="match status" value="3"/>
</dbReference>
<gene>
    <name evidence="5" type="ORF">L873DRAFT_1845198</name>
</gene>
<dbReference type="InterPro" id="IPR027417">
    <property type="entry name" value="P-loop_NTPase"/>
</dbReference>
<feature type="compositionally biased region" description="Basic and acidic residues" evidence="3">
    <location>
        <begin position="726"/>
        <end position="757"/>
    </location>
</feature>
<evidence type="ECO:0000256" key="2">
    <source>
        <dbReference type="PROSITE-ProRule" id="PRU00023"/>
    </source>
</evidence>
<proteinExistence type="predicted"/>
<dbReference type="PROSITE" id="PS50088">
    <property type="entry name" value="ANK_REPEAT"/>
    <property type="match status" value="2"/>
</dbReference>
<evidence type="ECO:0000313" key="5">
    <source>
        <dbReference type="EMBL" id="RPA96813.1"/>
    </source>
</evidence>
<dbReference type="InterPro" id="IPR002110">
    <property type="entry name" value="Ankyrin_rpt"/>
</dbReference>
<sequence>MAQTPKVLFLVGTVSLPAFILKIMAKNLCSNLQRAGIIDLDHLLDEINWPDPGTGEWLFKDDRYKRWRKSDKSEILWLHGGPGIGKTMLAKHVARKFLKGPGEPLGGVKLVFYFAQPHLSIAGVPPNDAEGLGPIGEEVLEQQVAKVACDLLYGILQQDGNLFDNCKTELENQGVNFFTNPNSLWNVLGKMTKKCPEGPVYFLIDGLDALEKRVCGKLISRIQGLITRTKRPVKLFVTGRNVPRVTYLLGRRFNEINLDDNENVGVDVKSFIRNRMNALGGWQDRQKDGATEMILKMSGRTFLWASLVIDHLKLDCSGPQYEKYLSKFPEKLGSLYKKMLEEVQLQEGSERILKIIQSVALAFRPLTFGELGHILECIEKEEAGTGKLDSHGRTNVEPLERTADIRQYVRSSRAFLRAGDISVSIVHHTATEYLFDENRRESLQMPPKSTFDLTVSWECFQYLHSALAGSQEMPKDFRDLVAKWPYLNYAAESWVLHARRSAELNDKLWDDSDRNWLQHKFFEPSDAVRKPWIKLCGDQKMEILEGEQTPLHIVVCLGLMPLVEKALLFFESGTQETNKYQSPLHLAAKFMSKTYQILIDKGSPSLLTAQDQDGNTPLHQAASSGYWPMLVALVEKFRTPEYKTYSNEINKQNHSGNTPLHLAFQFDHPKMVEFLVSKGAKPTIVNQSGDTATQLGKKLGRGDSLDILKQAGFVKETEGEIQENPGEEKEEKPEEEKEEKLGKESEEKLGKDSEEKPGGGGGENSEMVYPNEMADTGRKAATEILAQTKEGKKAESADVIDGEKGEKGEEEIKEEIKKEIKKEIKEEIKKEIKKEIKEEIGNGECEREATTEPIPFHEWPAPVRACIFFYILLVILTYL</sequence>
<protein>
    <recommendedName>
        <fullName evidence="4">Nephrocystin 3-like N-terminal domain-containing protein</fullName>
    </recommendedName>
</protein>
<dbReference type="Pfam" id="PF24883">
    <property type="entry name" value="NPHP3_N"/>
    <property type="match status" value="2"/>
</dbReference>
<dbReference type="Pfam" id="PF12796">
    <property type="entry name" value="Ank_2"/>
    <property type="match status" value="1"/>
</dbReference>
<keyword evidence="1" id="KW-0677">Repeat</keyword>
<feature type="region of interest" description="Disordered" evidence="3">
    <location>
        <begin position="787"/>
        <end position="812"/>
    </location>
</feature>
<feature type="compositionally biased region" description="Basic and acidic residues" evidence="3">
    <location>
        <begin position="789"/>
        <end position="807"/>
    </location>
</feature>
<dbReference type="Gene3D" id="1.25.40.20">
    <property type="entry name" value="Ankyrin repeat-containing domain"/>
    <property type="match status" value="1"/>
</dbReference>
<dbReference type="PROSITE" id="PS50297">
    <property type="entry name" value="ANK_REP_REGION"/>
    <property type="match status" value="2"/>
</dbReference>
<organism evidence="5 6">
    <name type="scientific">Choiromyces venosus 120613-1</name>
    <dbReference type="NCBI Taxonomy" id="1336337"/>
    <lineage>
        <taxon>Eukaryota</taxon>
        <taxon>Fungi</taxon>
        <taxon>Dikarya</taxon>
        <taxon>Ascomycota</taxon>
        <taxon>Pezizomycotina</taxon>
        <taxon>Pezizomycetes</taxon>
        <taxon>Pezizales</taxon>
        <taxon>Tuberaceae</taxon>
        <taxon>Choiromyces</taxon>
    </lineage>
</organism>
<evidence type="ECO:0000256" key="3">
    <source>
        <dbReference type="SAM" id="MobiDB-lite"/>
    </source>
</evidence>
<feature type="repeat" description="ANK" evidence="2">
    <location>
        <begin position="655"/>
        <end position="687"/>
    </location>
</feature>
<feature type="domain" description="Nephrocystin 3-like N-terminal" evidence="4">
    <location>
        <begin position="141"/>
        <end position="240"/>
    </location>
</feature>
<accession>A0A3N4JEZ7</accession>
<evidence type="ECO:0000256" key="1">
    <source>
        <dbReference type="ARBA" id="ARBA00022737"/>
    </source>
</evidence>
<feature type="region of interest" description="Disordered" evidence="3">
    <location>
        <begin position="712"/>
        <end position="769"/>
    </location>
</feature>
<dbReference type="SUPFAM" id="SSF48403">
    <property type="entry name" value="Ankyrin repeat"/>
    <property type="match status" value="1"/>
</dbReference>
<dbReference type="AlphaFoldDB" id="A0A3N4JEZ7"/>
<dbReference type="InterPro" id="IPR056884">
    <property type="entry name" value="NPHP3-like_N"/>
</dbReference>
<dbReference type="Gene3D" id="3.40.50.300">
    <property type="entry name" value="P-loop containing nucleotide triphosphate hydrolases"/>
    <property type="match status" value="1"/>
</dbReference>
<dbReference type="EMBL" id="ML120411">
    <property type="protein sequence ID" value="RPA96813.1"/>
    <property type="molecule type" value="Genomic_DNA"/>
</dbReference>
<keyword evidence="6" id="KW-1185">Reference proteome</keyword>
<reference evidence="5 6" key="1">
    <citation type="journal article" date="2018" name="Nat. Ecol. Evol.">
        <title>Pezizomycetes genomes reveal the molecular basis of ectomycorrhizal truffle lifestyle.</title>
        <authorList>
            <person name="Murat C."/>
            <person name="Payen T."/>
            <person name="Noel B."/>
            <person name="Kuo A."/>
            <person name="Morin E."/>
            <person name="Chen J."/>
            <person name="Kohler A."/>
            <person name="Krizsan K."/>
            <person name="Balestrini R."/>
            <person name="Da Silva C."/>
            <person name="Montanini B."/>
            <person name="Hainaut M."/>
            <person name="Levati E."/>
            <person name="Barry K.W."/>
            <person name="Belfiori B."/>
            <person name="Cichocki N."/>
            <person name="Clum A."/>
            <person name="Dockter R.B."/>
            <person name="Fauchery L."/>
            <person name="Guy J."/>
            <person name="Iotti M."/>
            <person name="Le Tacon F."/>
            <person name="Lindquist E.A."/>
            <person name="Lipzen A."/>
            <person name="Malagnac F."/>
            <person name="Mello A."/>
            <person name="Molinier V."/>
            <person name="Miyauchi S."/>
            <person name="Poulain J."/>
            <person name="Riccioni C."/>
            <person name="Rubini A."/>
            <person name="Sitrit Y."/>
            <person name="Splivallo R."/>
            <person name="Traeger S."/>
            <person name="Wang M."/>
            <person name="Zifcakova L."/>
            <person name="Wipf D."/>
            <person name="Zambonelli A."/>
            <person name="Paolocci F."/>
            <person name="Nowrousian M."/>
            <person name="Ottonello S."/>
            <person name="Baldrian P."/>
            <person name="Spatafora J.W."/>
            <person name="Henrissat B."/>
            <person name="Nagy L.G."/>
            <person name="Aury J.M."/>
            <person name="Wincker P."/>
            <person name="Grigoriev I.V."/>
            <person name="Bonfante P."/>
            <person name="Martin F.M."/>
        </authorList>
    </citation>
    <scope>NUCLEOTIDE SEQUENCE [LARGE SCALE GENOMIC DNA]</scope>
    <source>
        <strain evidence="5 6">120613-1</strain>
    </source>
</reference>
<dbReference type="PANTHER" id="PTHR10039">
    <property type="entry name" value="AMELOGENIN"/>
    <property type="match status" value="1"/>
</dbReference>
<dbReference type="STRING" id="1336337.A0A3N4JEZ7"/>
<dbReference type="Proteomes" id="UP000276215">
    <property type="component" value="Unassembled WGS sequence"/>
</dbReference>